<comment type="caution">
    <text evidence="2">The sequence shown here is derived from an EMBL/GenBank/DDBJ whole genome shotgun (WGS) entry which is preliminary data.</text>
</comment>
<dbReference type="InterPro" id="IPR029002">
    <property type="entry name" value="PLPC/GPLD1"/>
</dbReference>
<accession>A0A2K1PBU5</accession>
<evidence type="ECO:0000259" key="1">
    <source>
        <dbReference type="Pfam" id="PF00882"/>
    </source>
</evidence>
<dbReference type="EMBL" id="AZRN01000012">
    <property type="protein sequence ID" value="PNS00263.1"/>
    <property type="molecule type" value="Genomic_DNA"/>
</dbReference>
<keyword evidence="3" id="KW-1185">Reference proteome</keyword>
<feature type="domain" description="Phospholipase C/D" evidence="1">
    <location>
        <begin position="6"/>
        <end position="146"/>
    </location>
</feature>
<gene>
    <name evidence="2" type="ORF">X927_04170</name>
</gene>
<evidence type="ECO:0000313" key="2">
    <source>
        <dbReference type="EMBL" id="PNS00263.1"/>
    </source>
</evidence>
<dbReference type="AlphaFoldDB" id="A0A2K1PBU5"/>
<dbReference type="RefSeq" id="WP_103076815.1">
    <property type="nucleotide sequence ID" value="NZ_AZRN01000012.1"/>
</dbReference>
<dbReference type="Pfam" id="PF00882">
    <property type="entry name" value="Zn_dep_PLPC"/>
    <property type="match status" value="1"/>
</dbReference>
<organism evidence="2 3">
    <name type="scientific">Petrotoga mexicana DSM 14811</name>
    <dbReference type="NCBI Taxonomy" id="1122954"/>
    <lineage>
        <taxon>Bacteria</taxon>
        <taxon>Thermotogati</taxon>
        <taxon>Thermotogota</taxon>
        <taxon>Thermotogae</taxon>
        <taxon>Petrotogales</taxon>
        <taxon>Petrotogaceae</taxon>
        <taxon>Petrotoga</taxon>
    </lineage>
</organism>
<proteinExistence type="predicted"/>
<reference evidence="2 3" key="1">
    <citation type="submission" date="2013-12" db="EMBL/GenBank/DDBJ databases">
        <title>Comparative genomics of Petrotoga isolates.</title>
        <authorList>
            <person name="Nesbo C.L."/>
            <person name="Charchuk R."/>
            <person name="Chow K."/>
        </authorList>
    </citation>
    <scope>NUCLEOTIDE SEQUENCE [LARGE SCALE GENOMIC DNA]</scope>
    <source>
        <strain evidence="2 3">DSM 14811</strain>
    </source>
</reference>
<sequence length="233" mass="27894">MPGYLTHIIFGHKIFPNSLKNVKMFNLGLMGPDIFYYNISDPKYHIIGETLHNVDLTRLIEELQKESPEYALGLYLHSYLDMKIHPRIHIIERNTGKSHTKIETLIDAALLKKEWNTTVFRLDKHFFPNKLPARFMRIFDEVLYEYYEVEDVNIKSLYDVFLKNFFFLYKWYPIKAVASYVLYVVSMGRFNYKDYFIFRTPSLDILNDFGIETLWKESLEEIDQLLSKKFDQN</sequence>
<name>A0A2K1PBU5_9BACT</name>
<evidence type="ECO:0000313" key="3">
    <source>
        <dbReference type="Proteomes" id="UP000236604"/>
    </source>
</evidence>
<dbReference type="Proteomes" id="UP000236604">
    <property type="component" value="Unassembled WGS sequence"/>
</dbReference>
<protein>
    <recommendedName>
        <fullName evidence="1">Phospholipase C/D domain-containing protein</fullName>
    </recommendedName>
</protein>